<evidence type="ECO:0008006" key="3">
    <source>
        <dbReference type="Google" id="ProtNLM"/>
    </source>
</evidence>
<evidence type="ECO:0000313" key="1">
    <source>
        <dbReference type="EMBL" id="SDO42904.1"/>
    </source>
</evidence>
<sequence length="133" mass="14761">MSAGRADRLARVRAVLDQKRQLAEWNQARCRREEAERDALSVELLQTLGDQSLMQGLFLEAKANAIRRNDAELAAARIASEKATIAAREAGATQKRVERAEARARVDEAAAKERASLLDILDDHLAAQAMRRL</sequence>
<dbReference type="OrthoDB" id="7909000at2"/>
<dbReference type="Proteomes" id="UP000198793">
    <property type="component" value="Unassembled WGS sequence"/>
</dbReference>
<organism evidence="1 2">
    <name type="scientific">Aureimonas jatrophae</name>
    <dbReference type="NCBI Taxonomy" id="1166073"/>
    <lineage>
        <taxon>Bacteria</taxon>
        <taxon>Pseudomonadati</taxon>
        <taxon>Pseudomonadota</taxon>
        <taxon>Alphaproteobacteria</taxon>
        <taxon>Hyphomicrobiales</taxon>
        <taxon>Aurantimonadaceae</taxon>
        <taxon>Aureimonas</taxon>
    </lineage>
</organism>
<evidence type="ECO:0000313" key="2">
    <source>
        <dbReference type="Proteomes" id="UP000198793"/>
    </source>
</evidence>
<dbReference type="AlphaFoldDB" id="A0A1H0JGZ9"/>
<dbReference type="STRING" id="1166073.SAMN05192530_106176"/>
<dbReference type="EMBL" id="FNIT01000006">
    <property type="protein sequence ID" value="SDO42904.1"/>
    <property type="molecule type" value="Genomic_DNA"/>
</dbReference>
<keyword evidence="2" id="KW-1185">Reference proteome</keyword>
<dbReference type="RefSeq" id="WP_090674516.1">
    <property type="nucleotide sequence ID" value="NZ_FNIT01000006.1"/>
</dbReference>
<proteinExistence type="predicted"/>
<name>A0A1H0JGZ9_9HYPH</name>
<accession>A0A1H0JGZ9</accession>
<gene>
    <name evidence="1" type="ORF">SAMN05192530_106176</name>
</gene>
<protein>
    <recommendedName>
        <fullName evidence="3">Flagellar FliJ protein</fullName>
    </recommendedName>
</protein>
<reference evidence="1 2" key="1">
    <citation type="submission" date="2016-10" db="EMBL/GenBank/DDBJ databases">
        <authorList>
            <person name="de Groot N.N."/>
        </authorList>
    </citation>
    <scope>NUCLEOTIDE SEQUENCE [LARGE SCALE GENOMIC DNA]</scope>
    <source>
        <strain evidence="2">L7-484,KACC 16230,DSM 25025</strain>
    </source>
</reference>